<organism evidence="3 4">
    <name type="scientific">Nitrosomonas eutropha</name>
    <dbReference type="NCBI Taxonomy" id="916"/>
    <lineage>
        <taxon>Bacteria</taxon>
        <taxon>Pseudomonadati</taxon>
        <taxon>Pseudomonadota</taxon>
        <taxon>Betaproteobacteria</taxon>
        <taxon>Nitrosomonadales</taxon>
        <taxon>Nitrosomonadaceae</taxon>
        <taxon>Nitrosomonas</taxon>
    </lineage>
</organism>
<accession>A0ABX5M572</accession>
<dbReference type="EMBL" id="QICQ01000024">
    <property type="protein sequence ID" value="PXV79352.1"/>
    <property type="molecule type" value="Genomic_DNA"/>
</dbReference>
<reference evidence="3 4" key="1">
    <citation type="submission" date="2018-04" db="EMBL/GenBank/DDBJ databases">
        <title>Active sludge and wastewater microbial communities from Klosterneuburg, Austria.</title>
        <authorList>
            <person name="Wagner M."/>
        </authorList>
    </citation>
    <scope>NUCLEOTIDE SEQUENCE [LARGE SCALE GENOMIC DNA]</scope>
    <source>
        <strain evidence="3 4">Nm 57</strain>
    </source>
</reference>
<feature type="chain" id="PRO_5046719160" evidence="2">
    <location>
        <begin position="24"/>
        <end position="185"/>
    </location>
</feature>
<evidence type="ECO:0000256" key="2">
    <source>
        <dbReference type="SAM" id="SignalP"/>
    </source>
</evidence>
<proteinExistence type="predicted"/>
<dbReference type="Proteomes" id="UP000247780">
    <property type="component" value="Unassembled WGS sequence"/>
</dbReference>
<protein>
    <submittedName>
        <fullName evidence="3">Uncharacterized protein</fullName>
    </submittedName>
</protein>
<gene>
    <name evidence="3" type="ORF">C8R14_1243</name>
</gene>
<sequence>MKNFLVGVVFSGLIVLLTGSAWAHSHPGEDSKVVKGAHGGQLLATGPYHFELLAKDGELRLYITDQNNRDQILSKGGSAKANIFDKDGNKVSIKLTPIFANFMKGTGDFKITPETVISVFAVPEDNKTYTARFTSLVQGASADTKEEEAHEHHHGDAEDENATEHEHEHEHESSSEESESNTEED</sequence>
<evidence type="ECO:0000256" key="1">
    <source>
        <dbReference type="SAM" id="MobiDB-lite"/>
    </source>
</evidence>
<feature type="signal peptide" evidence="2">
    <location>
        <begin position="1"/>
        <end position="23"/>
    </location>
</feature>
<keyword evidence="2" id="KW-0732">Signal</keyword>
<comment type="caution">
    <text evidence="3">The sequence shown here is derived from an EMBL/GenBank/DDBJ whole genome shotgun (WGS) entry which is preliminary data.</text>
</comment>
<evidence type="ECO:0000313" key="4">
    <source>
        <dbReference type="Proteomes" id="UP000247780"/>
    </source>
</evidence>
<evidence type="ECO:0000313" key="3">
    <source>
        <dbReference type="EMBL" id="PXV79352.1"/>
    </source>
</evidence>
<name>A0ABX5M572_9PROT</name>
<feature type="compositionally biased region" description="Basic and acidic residues" evidence="1">
    <location>
        <begin position="143"/>
        <end position="174"/>
    </location>
</feature>
<feature type="region of interest" description="Disordered" evidence="1">
    <location>
        <begin position="140"/>
        <end position="185"/>
    </location>
</feature>
<keyword evidence="4" id="KW-1185">Reference proteome</keyword>
<feature type="compositionally biased region" description="Acidic residues" evidence="1">
    <location>
        <begin position="175"/>
        <end position="185"/>
    </location>
</feature>